<dbReference type="Pfam" id="PF00400">
    <property type="entry name" value="WD40"/>
    <property type="match status" value="2"/>
</dbReference>
<comment type="similarity">
    <text evidence="2">Belongs to the WD repeat SEC13 family.</text>
</comment>
<keyword evidence="5" id="KW-0677">Repeat</keyword>
<dbReference type="EMBL" id="OIVN01000926">
    <property type="protein sequence ID" value="SPC87525.1"/>
    <property type="molecule type" value="Genomic_DNA"/>
</dbReference>
<dbReference type="InterPro" id="IPR037363">
    <property type="entry name" value="Sec13/Seh1_fam"/>
</dbReference>
<name>A0A2N9FK89_FAGSY</name>
<dbReference type="InterPro" id="IPR036322">
    <property type="entry name" value="WD40_repeat_dom_sf"/>
</dbReference>
<dbReference type="PANTHER" id="PTHR11024">
    <property type="entry name" value="NUCLEAR PORE COMPLEX PROTEIN SEC13 / SEH1 FAMILY MEMBER"/>
    <property type="match status" value="1"/>
</dbReference>
<evidence type="ECO:0000256" key="3">
    <source>
        <dbReference type="ARBA" id="ARBA00022448"/>
    </source>
</evidence>
<evidence type="ECO:0000256" key="8">
    <source>
        <dbReference type="PROSITE-ProRule" id="PRU00221"/>
    </source>
</evidence>
<dbReference type="PROSITE" id="PS50082">
    <property type="entry name" value="WD_REPEATS_2"/>
    <property type="match status" value="1"/>
</dbReference>
<comment type="subcellular location">
    <subcellularLocation>
        <location evidence="1">Nucleus envelope</location>
    </subcellularLocation>
</comment>
<dbReference type="AlphaFoldDB" id="A0A2N9FK89"/>
<dbReference type="PANTHER" id="PTHR11024:SF3">
    <property type="entry name" value="NUCLEOPORIN SEH1"/>
    <property type="match status" value="1"/>
</dbReference>
<dbReference type="PROSITE" id="PS50294">
    <property type="entry name" value="WD_REPEATS_REGION"/>
    <property type="match status" value="1"/>
</dbReference>
<keyword evidence="9" id="KW-0812">Transmembrane</keyword>
<dbReference type="GO" id="GO:0005198">
    <property type="term" value="F:structural molecule activity"/>
    <property type="evidence" value="ECO:0007669"/>
    <property type="project" value="InterPro"/>
</dbReference>
<proteinExistence type="inferred from homology"/>
<keyword evidence="9" id="KW-1133">Transmembrane helix</keyword>
<dbReference type="GO" id="GO:0035859">
    <property type="term" value="C:Seh1-associated complex"/>
    <property type="evidence" value="ECO:0007669"/>
    <property type="project" value="TreeGrafter"/>
</dbReference>
<evidence type="ECO:0000256" key="9">
    <source>
        <dbReference type="SAM" id="Phobius"/>
    </source>
</evidence>
<feature type="repeat" description="WD" evidence="8">
    <location>
        <begin position="443"/>
        <end position="475"/>
    </location>
</feature>
<reference evidence="10" key="1">
    <citation type="submission" date="2018-02" db="EMBL/GenBank/DDBJ databases">
        <authorList>
            <person name="Cohen D.B."/>
            <person name="Kent A.D."/>
        </authorList>
    </citation>
    <scope>NUCLEOTIDE SEQUENCE</scope>
</reference>
<accession>A0A2N9FK89</accession>
<keyword evidence="7" id="KW-0539">Nucleus</keyword>
<keyword evidence="6" id="KW-0653">Protein transport</keyword>
<evidence type="ECO:0000256" key="7">
    <source>
        <dbReference type="ARBA" id="ARBA00023242"/>
    </source>
</evidence>
<organism evidence="10">
    <name type="scientific">Fagus sylvatica</name>
    <name type="common">Beechnut</name>
    <dbReference type="NCBI Taxonomy" id="28930"/>
    <lineage>
        <taxon>Eukaryota</taxon>
        <taxon>Viridiplantae</taxon>
        <taxon>Streptophyta</taxon>
        <taxon>Embryophyta</taxon>
        <taxon>Tracheophyta</taxon>
        <taxon>Spermatophyta</taxon>
        <taxon>Magnoliopsida</taxon>
        <taxon>eudicotyledons</taxon>
        <taxon>Gunneridae</taxon>
        <taxon>Pentapetalae</taxon>
        <taxon>rosids</taxon>
        <taxon>fabids</taxon>
        <taxon>Fagales</taxon>
        <taxon>Fagaceae</taxon>
        <taxon>Fagus</taxon>
    </lineage>
</organism>
<dbReference type="Gene3D" id="2.130.10.10">
    <property type="entry name" value="YVTN repeat-like/Quinoprotein amine dehydrogenase"/>
    <property type="match status" value="2"/>
</dbReference>
<keyword evidence="9" id="KW-0472">Membrane</keyword>
<evidence type="ECO:0000313" key="10">
    <source>
        <dbReference type="EMBL" id="SPC87525.1"/>
    </source>
</evidence>
<evidence type="ECO:0000256" key="2">
    <source>
        <dbReference type="ARBA" id="ARBA00010102"/>
    </source>
</evidence>
<dbReference type="GO" id="GO:0034198">
    <property type="term" value="P:cellular response to amino acid starvation"/>
    <property type="evidence" value="ECO:0007669"/>
    <property type="project" value="TreeGrafter"/>
</dbReference>
<keyword evidence="3" id="KW-0813">Transport</keyword>
<feature type="transmembrane region" description="Helical" evidence="9">
    <location>
        <begin position="198"/>
        <end position="217"/>
    </location>
</feature>
<dbReference type="GO" id="GO:0031080">
    <property type="term" value="C:nuclear pore outer ring"/>
    <property type="evidence" value="ECO:0007669"/>
    <property type="project" value="TreeGrafter"/>
</dbReference>
<dbReference type="InterPro" id="IPR001680">
    <property type="entry name" value="WD40_rpt"/>
</dbReference>
<sequence>MEKSLATLDKGTTCSAWNYSGQRLATGSTDGTLSIFDSRDPASSSSSFTCTSKSRVNEAQAGIVKVVWVPPEYGDAVACICTDGTVSLWEEVVEDAQPLQWKLCKSFKSNSSKVLDIQFGILVTSLKMVAAHSDGHVKVFELLDSLELKNWQLQIFGVWDAVKPWSTENVCSLTGKSLTKFRKTVYGKIFRKPFSKKFHAFSSFVSLAAALFSPTVLRLPRSNPLPFVFFSRWLCRRDCVICGGLRGGLRGGLGFAWGWVSGWCGVGWGVGVGWVSGWGGWVSGGGGVGGWVWGGGGVGFGGLWWVAEVGLGGWQGWAEFQNVIESVFTFGKASCLSASISWNPQRGESQESTFVLGFNSDIAQLNSSKVWEFDQAHQRWLPVAELALPGDKGDQVYAVAWAPNIGRSYEVIAVATHKGIAIWHLGLDPDLDGRLSVEKVALLSGHEGEVWQMEWDMSGMTLATTGNDGVVRLWQSNLNGVWHEQAVFEPTS</sequence>
<dbReference type="SUPFAM" id="SSF50978">
    <property type="entry name" value="WD40 repeat-like"/>
    <property type="match status" value="1"/>
</dbReference>
<keyword evidence="4 8" id="KW-0853">WD repeat</keyword>
<dbReference type="GO" id="GO:1904263">
    <property type="term" value="P:positive regulation of TORC1 signaling"/>
    <property type="evidence" value="ECO:0007669"/>
    <property type="project" value="TreeGrafter"/>
</dbReference>
<gene>
    <name evidence="10" type="ORF">FSB_LOCUS15407</name>
</gene>
<evidence type="ECO:0000256" key="1">
    <source>
        <dbReference type="ARBA" id="ARBA00004259"/>
    </source>
</evidence>
<dbReference type="InterPro" id="IPR015943">
    <property type="entry name" value="WD40/YVTN_repeat-like_dom_sf"/>
</dbReference>
<dbReference type="GO" id="GO:0015031">
    <property type="term" value="P:protein transport"/>
    <property type="evidence" value="ECO:0007669"/>
    <property type="project" value="UniProtKB-KW"/>
</dbReference>
<protein>
    <submittedName>
        <fullName evidence="10">Uncharacterized protein</fullName>
    </submittedName>
</protein>
<evidence type="ECO:0000256" key="4">
    <source>
        <dbReference type="ARBA" id="ARBA00022574"/>
    </source>
</evidence>
<evidence type="ECO:0000256" key="6">
    <source>
        <dbReference type="ARBA" id="ARBA00022927"/>
    </source>
</evidence>
<evidence type="ECO:0000256" key="5">
    <source>
        <dbReference type="ARBA" id="ARBA00022737"/>
    </source>
</evidence>
<dbReference type="SMART" id="SM00320">
    <property type="entry name" value="WD40"/>
    <property type="match status" value="5"/>
</dbReference>